<dbReference type="AlphaFoldDB" id="A0A923EZ95"/>
<feature type="domain" description="Trimeric autotransporter adhesin YadA-like stalk" evidence="13">
    <location>
        <begin position="232"/>
        <end position="263"/>
    </location>
</feature>
<evidence type="ECO:0000256" key="6">
    <source>
        <dbReference type="ARBA" id="ARBA00022692"/>
    </source>
</evidence>
<gene>
    <name evidence="15" type="ORF">HU727_003925</name>
    <name evidence="14" type="ORF">HU727_01735</name>
</gene>
<accession>A0A923EZ95</accession>
<feature type="domain" description="Trimeric autotransporter adhesin YadA-like stalk" evidence="13">
    <location>
        <begin position="399"/>
        <end position="434"/>
    </location>
</feature>
<evidence type="ECO:0000256" key="4">
    <source>
        <dbReference type="ARBA" id="ARBA00022448"/>
    </source>
</evidence>
<reference evidence="14" key="2">
    <citation type="submission" date="2020-07" db="EMBL/GenBank/DDBJ databases">
        <authorList>
            <person name="Lood C."/>
            <person name="Girard L."/>
        </authorList>
    </citation>
    <scope>NUCLEOTIDE SEQUENCE</scope>
    <source>
        <strain evidence="14">SWRI153</strain>
    </source>
</reference>
<dbReference type="Pfam" id="PF05658">
    <property type="entry name" value="YadA_head"/>
    <property type="match status" value="4"/>
</dbReference>
<evidence type="ECO:0000259" key="11">
    <source>
        <dbReference type="Pfam" id="PF03895"/>
    </source>
</evidence>
<dbReference type="Gene3D" id="1.20.5.170">
    <property type="match status" value="1"/>
</dbReference>
<evidence type="ECO:0000256" key="9">
    <source>
        <dbReference type="ARBA" id="ARBA00023136"/>
    </source>
</evidence>
<proteinExistence type="inferred from homology"/>
<dbReference type="InterPro" id="IPR011049">
    <property type="entry name" value="Serralysin-like_metalloprot_C"/>
</dbReference>
<evidence type="ECO:0000256" key="10">
    <source>
        <dbReference type="ARBA" id="ARBA00023237"/>
    </source>
</evidence>
<keyword evidence="6" id="KW-0812">Transmembrane</keyword>
<dbReference type="EMBL" id="JABWQP020000001">
    <property type="protein sequence ID" value="MBV4484731.1"/>
    <property type="molecule type" value="Genomic_DNA"/>
</dbReference>
<evidence type="ECO:0000256" key="1">
    <source>
        <dbReference type="ARBA" id="ARBA00004241"/>
    </source>
</evidence>
<keyword evidence="7" id="KW-0732">Signal</keyword>
<dbReference type="RefSeq" id="WP_186528360.1">
    <property type="nucleotide sequence ID" value="NZ_JABWQP020000001.1"/>
</dbReference>
<dbReference type="Proteomes" id="UP000648816">
    <property type="component" value="Unassembled WGS sequence"/>
</dbReference>
<evidence type="ECO:0000259" key="12">
    <source>
        <dbReference type="Pfam" id="PF05658"/>
    </source>
</evidence>
<dbReference type="Gene3D" id="2.150.10.10">
    <property type="entry name" value="Serralysin-like metalloprotease, C-terminal"/>
    <property type="match status" value="2"/>
</dbReference>
<comment type="caution">
    <text evidence="14">The sequence shown here is derived from an EMBL/GenBank/DDBJ whole genome shotgun (WGS) entry which is preliminary data.</text>
</comment>
<dbReference type="Pfam" id="PF03895">
    <property type="entry name" value="YadA_anchor"/>
    <property type="match status" value="1"/>
</dbReference>
<evidence type="ECO:0000313" key="16">
    <source>
        <dbReference type="Proteomes" id="UP000648816"/>
    </source>
</evidence>
<dbReference type="SUPFAM" id="SSF101967">
    <property type="entry name" value="Adhesin YadA, collagen-binding domain"/>
    <property type="match status" value="2"/>
</dbReference>
<reference evidence="15" key="3">
    <citation type="submission" date="2021-06" db="EMBL/GenBank/DDBJ databases">
        <title>Updating the genus Pseudomonas: Description of 43 new species and partition of the Pseudomonas putida group.</title>
        <authorList>
            <person name="Girard L."/>
            <person name="Lood C."/>
            <person name="Vandamme P."/>
            <person name="Rokni-Zadeh H."/>
            <person name="Van Noort V."/>
            <person name="Hofte M."/>
            <person name="Lavigne R."/>
            <person name="De Mot R."/>
        </authorList>
    </citation>
    <scope>NUCLEOTIDE SEQUENCE</scope>
    <source>
        <strain evidence="15">SWRI153</strain>
    </source>
</reference>
<dbReference type="InterPro" id="IPR005594">
    <property type="entry name" value="YadA_C"/>
</dbReference>
<evidence type="ECO:0000256" key="8">
    <source>
        <dbReference type="ARBA" id="ARBA00022927"/>
    </source>
</evidence>
<dbReference type="InterPro" id="IPR008635">
    <property type="entry name" value="Coiled_stalk_dom"/>
</dbReference>
<dbReference type="InterPro" id="IPR008640">
    <property type="entry name" value="Adhesin_Head_dom"/>
</dbReference>
<keyword evidence="5" id="KW-1134">Transmembrane beta strand</keyword>
<dbReference type="EMBL" id="JABWQP010000001">
    <property type="protein sequence ID" value="MBC3340350.1"/>
    <property type="molecule type" value="Genomic_DNA"/>
</dbReference>
<evidence type="ECO:0000256" key="5">
    <source>
        <dbReference type="ARBA" id="ARBA00022452"/>
    </source>
</evidence>
<keyword evidence="4" id="KW-0813">Transport</keyword>
<feature type="domain" description="Trimeric autotransporter adhesin YadA-like head" evidence="12">
    <location>
        <begin position="153"/>
        <end position="179"/>
    </location>
</feature>
<name>A0A923EZ95_9PSED</name>
<keyword evidence="10" id="KW-0998">Cell outer membrane</keyword>
<evidence type="ECO:0000256" key="3">
    <source>
        <dbReference type="ARBA" id="ARBA00005848"/>
    </source>
</evidence>
<dbReference type="CDD" id="cd12820">
    <property type="entry name" value="LbR_YadA-like"/>
    <property type="match status" value="2"/>
</dbReference>
<evidence type="ECO:0000313" key="15">
    <source>
        <dbReference type="EMBL" id="MBV4484731.1"/>
    </source>
</evidence>
<dbReference type="InterPro" id="IPR045584">
    <property type="entry name" value="Pilin-like"/>
</dbReference>
<evidence type="ECO:0000256" key="7">
    <source>
        <dbReference type="ARBA" id="ARBA00022729"/>
    </source>
</evidence>
<evidence type="ECO:0000256" key="2">
    <source>
        <dbReference type="ARBA" id="ARBA00004442"/>
    </source>
</evidence>
<dbReference type="GO" id="GO:0009986">
    <property type="term" value="C:cell surface"/>
    <property type="evidence" value="ECO:0007669"/>
    <property type="project" value="UniProtKB-SubCell"/>
</dbReference>
<comment type="similarity">
    <text evidence="3">Belongs to the autotransporter-2 (AT-2) (TC 1.B.40) family.</text>
</comment>
<dbReference type="GO" id="GO:0009279">
    <property type="term" value="C:cell outer membrane"/>
    <property type="evidence" value="ECO:0007669"/>
    <property type="project" value="UniProtKB-SubCell"/>
</dbReference>
<feature type="domain" description="Trimeric autotransporter adhesin YadA-like head" evidence="12">
    <location>
        <begin position="341"/>
        <end position="367"/>
    </location>
</feature>
<organism evidence="14">
    <name type="scientific">Pseudomonas khorasanensis</name>
    <dbReference type="NCBI Taxonomy" id="2745508"/>
    <lineage>
        <taxon>Bacteria</taxon>
        <taxon>Pseudomonadati</taxon>
        <taxon>Pseudomonadota</taxon>
        <taxon>Gammaproteobacteria</taxon>
        <taxon>Pseudomonadales</taxon>
        <taxon>Pseudomonadaceae</taxon>
        <taxon>Pseudomonas</taxon>
    </lineage>
</organism>
<dbReference type="SUPFAM" id="SSF54523">
    <property type="entry name" value="Pili subunits"/>
    <property type="match status" value="1"/>
</dbReference>
<protein>
    <submittedName>
        <fullName evidence="15">YadA family autotransporter adhesin</fullName>
    </submittedName>
    <submittedName>
        <fullName evidence="14">YadA-like family protein</fullName>
    </submittedName>
</protein>
<feature type="domain" description="Trimeric autotransporter adhesin YadA-like head" evidence="12">
    <location>
        <begin position="315"/>
        <end position="339"/>
    </location>
</feature>
<reference evidence="14 16" key="1">
    <citation type="journal article" date="2020" name="Microorganisms">
        <title>Reliable Identification of Environmental Pseudomonas Isolates Using the rpoD Gene.</title>
        <authorList>
            <consortium name="The Broad Institute Genome Sequencing Platform"/>
            <person name="Girard L."/>
            <person name="Lood C."/>
            <person name="Rokni-Zadeh H."/>
            <person name="van Noort V."/>
            <person name="Lavigne R."/>
            <person name="De Mot R."/>
        </authorList>
    </citation>
    <scope>NUCLEOTIDE SEQUENCE</scope>
    <source>
        <strain evidence="14 16">SWRI153</strain>
    </source>
</reference>
<comment type="subcellular location">
    <subcellularLocation>
        <location evidence="2">Cell outer membrane</location>
    </subcellularLocation>
    <subcellularLocation>
        <location evidence="1">Cell surface</location>
    </subcellularLocation>
</comment>
<sequence length="521" mass="50781">MNRIYGVVRHQKAKFWGGVSGLFARRGKDTSSFVDQSAKDSFGFGGLVLVSMIAAPGAAFAAGYNDDYMQVTEGFYSKGPAKTSGANSVAIGAAATAGSLSTTSIGAASQAIGSNSTAVGTLAQAVNDDAVALGVGSKAEGSGATAVGARSKATGTRTIALGNYASASADSSVALGNFATATDANSVALGFKSSTSEAASISGVSIAGTQYQFAGASAAGVVSIGNDTTKRQLTNVAAGQLTASSTDAVNGSQLHATNQALESVSALATRSDLSLRDLSAKFSSGSVEMANHVAGLDGRVQAVEGGLANIVKGGGSESVAVGSDTVASASGSAAVGKQAKATGVDASAVGHGAVASGSRSVALGAGSTAVADNSIALGAGSVAGRANSASVGAAGAERQITHVAAGTAGTDAVNVTQMNKGLEDANALTGRVYNSLHRDIKQLDDDLSAGVAGAMAMAALPQPYTPGASMTSAGVGGYRGQSALAVGVSHISNNGRWVSKLQGNTNSQGEVGMSLGVGYQW</sequence>
<evidence type="ECO:0000259" key="13">
    <source>
        <dbReference type="Pfam" id="PF05662"/>
    </source>
</evidence>
<dbReference type="Pfam" id="PF05662">
    <property type="entry name" value="YadA_stalk"/>
    <property type="match status" value="2"/>
</dbReference>
<keyword evidence="9" id="KW-0472">Membrane</keyword>
<feature type="domain" description="Trimeric autotransporter adhesin YadA-like head" evidence="12">
    <location>
        <begin position="127"/>
        <end position="151"/>
    </location>
</feature>
<feature type="domain" description="Trimeric autotransporter adhesin YadA-like C-terminal membrane anchor" evidence="11">
    <location>
        <begin position="461"/>
        <end position="521"/>
    </location>
</feature>
<keyword evidence="16" id="KW-1185">Reference proteome</keyword>
<dbReference type="GO" id="GO:0015031">
    <property type="term" value="P:protein transport"/>
    <property type="evidence" value="ECO:0007669"/>
    <property type="project" value="UniProtKB-KW"/>
</dbReference>
<evidence type="ECO:0000313" key="14">
    <source>
        <dbReference type="EMBL" id="MBC3340350.1"/>
    </source>
</evidence>
<dbReference type="Gene3D" id="3.30.1300.30">
    <property type="entry name" value="GSPII I/J protein-like"/>
    <property type="match status" value="1"/>
</dbReference>
<keyword evidence="8" id="KW-0653">Protein transport</keyword>